<protein>
    <submittedName>
        <fullName evidence="9">Cytochrome c family protein</fullName>
    </submittedName>
</protein>
<evidence type="ECO:0000256" key="4">
    <source>
        <dbReference type="ARBA" id="ARBA00022982"/>
    </source>
</evidence>
<dbReference type="OrthoDB" id="9805828at2"/>
<dbReference type="InParanoid" id="A0A371RKH4"/>
<name>A0A371RKH4_9PROT</name>
<keyword evidence="7" id="KW-0732">Signal</keyword>
<comment type="caution">
    <text evidence="9">The sequence shown here is derived from an EMBL/GenBank/DDBJ whole genome shotgun (WGS) entry which is preliminary data.</text>
</comment>
<dbReference type="AlphaFoldDB" id="A0A371RKH4"/>
<evidence type="ECO:0000256" key="2">
    <source>
        <dbReference type="ARBA" id="ARBA00022617"/>
    </source>
</evidence>
<feature type="domain" description="Cytochrome c" evidence="8">
    <location>
        <begin position="43"/>
        <end position="143"/>
    </location>
</feature>
<accession>A0A371RKH4</accession>
<reference evidence="9 10" key="1">
    <citation type="submission" date="2018-08" db="EMBL/GenBank/DDBJ databases">
        <title>Parvularcula sp. SM1705, isolated from surface water of the South Sea China.</title>
        <authorList>
            <person name="Sun L."/>
        </authorList>
    </citation>
    <scope>NUCLEOTIDE SEQUENCE [LARGE SCALE GENOMIC DNA]</scope>
    <source>
        <strain evidence="9 10">SM1705</strain>
    </source>
</reference>
<gene>
    <name evidence="9" type="ORF">DX908_12215</name>
</gene>
<keyword evidence="4" id="KW-0249">Electron transport</keyword>
<dbReference type="RefSeq" id="WP_116392592.1">
    <property type="nucleotide sequence ID" value="NZ_QUQO01000001.1"/>
</dbReference>
<evidence type="ECO:0000256" key="7">
    <source>
        <dbReference type="SAM" id="SignalP"/>
    </source>
</evidence>
<organism evidence="9 10">
    <name type="scientific">Parvularcula marina</name>
    <dbReference type="NCBI Taxonomy" id="2292771"/>
    <lineage>
        <taxon>Bacteria</taxon>
        <taxon>Pseudomonadati</taxon>
        <taxon>Pseudomonadota</taxon>
        <taxon>Alphaproteobacteria</taxon>
        <taxon>Parvularculales</taxon>
        <taxon>Parvularculaceae</taxon>
        <taxon>Parvularcula</taxon>
    </lineage>
</organism>
<dbReference type="EMBL" id="QUQO01000001">
    <property type="protein sequence ID" value="RFB05960.1"/>
    <property type="molecule type" value="Genomic_DNA"/>
</dbReference>
<dbReference type="PANTHER" id="PTHR11961">
    <property type="entry name" value="CYTOCHROME C"/>
    <property type="match status" value="1"/>
</dbReference>
<keyword evidence="2 6" id="KW-0349">Heme</keyword>
<evidence type="ECO:0000313" key="10">
    <source>
        <dbReference type="Proteomes" id="UP000264589"/>
    </source>
</evidence>
<evidence type="ECO:0000259" key="8">
    <source>
        <dbReference type="PROSITE" id="PS51007"/>
    </source>
</evidence>
<evidence type="ECO:0000256" key="1">
    <source>
        <dbReference type="ARBA" id="ARBA00022448"/>
    </source>
</evidence>
<dbReference type="InterPro" id="IPR009056">
    <property type="entry name" value="Cyt_c-like_dom"/>
</dbReference>
<dbReference type="GO" id="GO:0020037">
    <property type="term" value="F:heme binding"/>
    <property type="evidence" value="ECO:0007669"/>
    <property type="project" value="InterPro"/>
</dbReference>
<keyword evidence="5 6" id="KW-0408">Iron</keyword>
<dbReference type="PRINTS" id="PR00604">
    <property type="entry name" value="CYTCHRMECIAB"/>
</dbReference>
<keyword evidence="10" id="KW-1185">Reference proteome</keyword>
<sequence>MNMRFVLLTPLFALILAACGGETEAPSANVMSAGGASAPSMSAQAAEGRVLFGECGICHQVDPSKGHRIGPNLYGVYGSPAARHADFRYSKAMQNSGIVWTEETLDPYLENPAKYVRGGRMAYRGQSDPEKRKALIEYLKTLTDETAGTANAE</sequence>
<dbReference type="SUPFAM" id="SSF46626">
    <property type="entry name" value="Cytochrome c"/>
    <property type="match status" value="1"/>
</dbReference>
<feature type="signal peptide" evidence="7">
    <location>
        <begin position="1"/>
        <end position="20"/>
    </location>
</feature>
<evidence type="ECO:0000256" key="6">
    <source>
        <dbReference type="PROSITE-ProRule" id="PRU00433"/>
    </source>
</evidence>
<dbReference type="GO" id="GO:0046872">
    <property type="term" value="F:metal ion binding"/>
    <property type="evidence" value="ECO:0007669"/>
    <property type="project" value="UniProtKB-KW"/>
</dbReference>
<dbReference type="Proteomes" id="UP000264589">
    <property type="component" value="Unassembled WGS sequence"/>
</dbReference>
<dbReference type="Gene3D" id="1.10.760.10">
    <property type="entry name" value="Cytochrome c-like domain"/>
    <property type="match status" value="1"/>
</dbReference>
<dbReference type="PROSITE" id="PS51257">
    <property type="entry name" value="PROKAR_LIPOPROTEIN"/>
    <property type="match status" value="1"/>
</dbReference>
<dbReference type="InterPro" id="IPR002327">
    <property type="entry name" value="Cyt_c_1A/1B"/>
</dbReference>
<dbReference type="Pfam" id="PF00034">
    <property type="entry name" value="Cytochrom_C"/>
    <property type="match status" value="1"/>
</dbReference>
<proteinExistence type="predicted"/>
<keyword evidence="3 6" id="KW-0479">Metal-binding</keyword>
<dbReference type="GO" id="GO:0009055">
    <property type="term" value="F:electron transfer activity"/>
    <property type="evidence" value="ECO:0007669"/>
    <property type="project" value="InterPro"/>
</dbReference>
<dbReference type="InterPro" id="IPR036909">
    <property type="entry name" value="Cyt_c-like_dom_sf"/>
</dbReference>
<evidence type="ECO:0000313" key="9">
    <source>
        <dbReference type="EMBL" id="RFB05960.1"/>
    </source>
</evidence>
<evidence type="ECO:0000256" key="3">
    <source>
        <dbReference type="ARBA" id="ARBA00022723"/>
    </source>
</evidence>
<dbReference type="PROSITE" id="PS51007">
    <property type="entry name" value="CYTC"/>
    <property type="match status" value="1"/>
</dbReference>
<evidence type="ECO:0000256" key="5">
    <source>
        <dbReference type="ARBA" id="ARBA00023004"/>
    </source>
</evidence>
<keyword evidence="1" id="KW-0813">Transport</keyword>
<feature type="chain" id="PRO_5016952335" evidence="7">
    <location>
        <begin position="21"/>
        <end position="153"/>
    </location>
</feature>